<dbReference type="Pfam" id="PF06835">
    <property type="entry name" value="LptC"/>
    <property type="match status" value="1"/>
</dbReference>
<proteinExistence type="predicted"/>
<sequence>MDQPTLRMKPAAGASPGATLRGSSRGGYAAALRHSARVRFFKKAIPLGAAVAVILVLIIGIFDPFGRLRGLTLGPISLSGTKITMDAPKLRGYRAGSRPYEMTAASASQDARKPNLVELNEIVGKVTLENNGQAHIEATTGVYDSQTELLELAGRVNVRTDTGYSAHLTTASVDFKGGKVSSAEPVRVDIDGGSIKADKLDIDDNGKHIVFQGRVQAIMESDKARSTPPAPTND</sequence>
<keyword evidence="2" id="KW-0472">Membrane</keyword>
<accession>A0A2V3U8B9</accession>
<dbReference type="NCBIfam" id="TIGR04409">
    <property type="entry name" value="LptC_YrbK"/>
    <property type="match status" value="1"/>
</dbReference>
<dbReference type="OrthoDB" id="7873824at2"/>
<protein>
    <submittedName>
        <fullName evidence="3">Lipopolysaccharide export system protein LptC</fullName>
    </submittedName>
</protein>
<feature type="region of interest" description="Disordered" evidence="1">
    <location>
        <begin position="1"/>
        <end position="24"/>
    </location>
</feature>
<reference evidence="3 4" key="1">
    <citation type="submission" date="2018-05" db="EMBL/GenBank/DDBJ databases">
        <title>Genomic Encyclopedia of Type Strains, Phase IV (KMG-IV): sequencing the most valuable type-strain genomes for metagenomic binning, comparative biology and taxonomic classification.</title>
        <authorList>
            <person name="Goeker M."/>
        </authorList>
    </citation>
    <scope>NUCLEOTIDE SEQUENCE [LARGE SCALE GENOMIC DNA]</scope>
    <source>
        <strain evidence="3 4">DSM 6462</strain>
    </source>
</reference>
<evidence type="ECO:0000313" key="3">
    <source>
        <dbReference type="EMBL" id="PXW60057.1"/>
    </source>
</evidence>
<dbReference type="InterPro" id="IPR026265">
    <property type="entry name" value="LptC"/>
</dbReference>
<gene>
    <name evidence="3" type="ORF">C7450_104108</name>
</gene>
<evidence type="ECO:0000256" key="1">
    <source>
        <dbReference type="SAM" id="MobiDB-lite"/>
    </source>
</evidence>
<dbReference type="InterPro" id="IPR010664">
    <property type="entry name" value="LipoPS_assembly_LptC-rel"/>
</dbReference>
<dbReference type="Proteomes" id="UP000248021">
    <property type="component" value="Unassembled WGS sequence"/>
</dbReference>
<name>A0A2V3U8B9_9HYPH</name>
<dbReference type="GO" id="GO:0005886">
    <property type="term" value="C:plasma membrane"/>
    <property type="evidence" value="ECO:0007669"/>
    <property type="project" value="InterPro"/>
</dbReference>
<evidence type="ECO:0000313" key="4">
    <source>
        <dbReference type="Proteomes" id="UP000248021"/>
    </source>
</evidence>
<feature type="transmembrane region" description="Helical" evidence="2">
    <location>
        <begin position="44"/>
        <end position="62"/>
    </location>
</feature>
<keyword evidence="4" id="KW-1185">Reference proteome</keyword>
<evidence type="ECO:0000256" key="2">
    <source>
        <dbReference type="SAM" id="Phobius"/>
    </source>
</evidence>
<dbReference type="GO" id="GO:0015221">
    <property type="term" value="F:lipopolysaccharide transmembrane transporter activity"/>
    <property type="evidence" value="ECO:0007669"/>
    <property type="project" value="InterPro"/>
</dbReference>
<keyword evidence="2" id="KW-1133">Transmembrane helix</keyword>
<dbReference type="AlphaFoldDB" id="A0A2V3U8B9"/>
<organism evidence="3 4">
    <name type="scientific">Chelatococcus asaccharovorans</name>
    <dbReference type="NCBI Taxonomy" id="28210"/>
    <lineage>
        <taxon>Bacteria</taxon>
        <taxon>Pseudomonadati</taxon>
        <taxon>Pseudomonadota</taxon>
        <taxon>Alphaproteobacteria</taxon>
        <taxon>Hyphomicrobiales</taxon>
        <taxon>Chelatococcaceae</taxon>
        <taxon>Chelatococcus</taxon>
    </lineage>
</organism>
<dbReference type="Gene3D" id="2.60.450.10">
    <property type="entry name" value="Lipopolysaccharide (LPS) transport protein A like domain"/>
    <property type="match status" value="1"/>
</dbReference>
<dbReference type="EMBL" id="QJJK01000004">
    <property type="protein sequence ID" value="PXW60057.1"/>
    <property type="molecule type" value="Genomic_DNA"/>
</dbReference>
<comment type="caution">
    <text evidence="3">The sequence shown here is derived from an EMBL/GenBank/DDBJ whole genome shotgun (WGS) entry which is preliminary data.</text>
</comment>
<keyword evidence="2" id="KW-0812">Transmembrane</keyword>